<dbReference type="Proteomes" id="UP000467840">
    <property type="component" value="Chromosome 7"/>
</dbReference>
<name>A0A6A6KZK7_HEVBR</name>
<comment type="caution">
    <text evidence="1">The sequence shown here is derived from an EMBL/GenBank/DDBJ whole genome shotgun (WGS) entry which is preliminary data.</text>
</comment>
<keyword evidence="2" id="KW-1185">Reference proteome</keyword>
<dbReference type="AlphaFoldDB" id="A0A6A6KZK7"/>
<gene>
    <name evidence="1" type="ORF">GH714_006030</name>
</gene>
<reference evidence="1 2" key="1">
    <citation type="journal article" date="2020" name="Mol. Plant">
        <title>The Chromosome-Based Rubber Tree Genome Provides New Insights into Spurge Genome Evolution and Rubber Biosynthesis.</title>
        <authorList>
            <person name="Liu J."/>
            <person name="Shi C."/>
            <person name="Shi C.C."/>
            <person name="Li W."/>
            <person name="Zhang Q.J."/>
            <person name="Zhang Y."/>
            <person name="Li K."/>
            <person name="Lu H.F."/>
            <person name="Shi C."/>
            <person name="Zhu S.T."/>
            <person name="Xiao Z.Y."/>
            <person name="Nan H."/>
            <person name="Yue Y."/>
            <person name="Zhu X.G."/>
            <person name="Wu Y."/>
            <person name="Hong X.N."/>
            <person name="Fan G.Y."/>
            <person name="Tong Y."/>
            <person name="Zhang D."/>
            <person name="Mao C.L."/>
            <person name="Liu Y.L."/>
            <person name="Hao S.J."/>
            <person name="Liu W.Q."/>
            <person name="Lv M.Q."/>
            <person name="Zhang H.B."/>
            <person name="Liu Y."/>
            <person name="Hu-Tang G.R."/>
            <person name="Wang J.P."/>
            <person name="Wang J.H."/>
            <person name="Sun Y.H."/>
            <person name="Ni S.B."/>
            <person name="Chen W.B."/>
            <person name="Zhang X.C."/>
            <person name="Jiao Y.N."/>
            <person name="Eichler E.E."/>
            <person name="Li G.H."/>
            <person name="Liu X."/>
            <person name="Gao L.Z."/>
        </authorList>
    </citation>
    <scope>NUCLEOTIDE SEQUENCE [LARGE SCALE GENOMIC DNA]</scope>
    <source>
        <strain evidence="2">cv. GT1</strain>
        <tissue evidence="1">Leaf</tissue>
    </source>
</reference>
<accession>A0A6A6KZK7</accession>
<protein>
    <submittedName>
        <fullName evidence="1">Uncharacterized protein</fullName>
    </submittedName>
</protein>
<evidence type="ECO:0000313" key="2">
    <source>
        <dbReference type="Proteomes" id="UP000467840"/>
    </source>
</evidence>
<organism evidence="1 2">
    <name type="scientific">Hevea brasiliensis</name>
    <name type="common">Para rubber tree</name>
    <name type="synonym">Siphonia brasiliensis</name>
    <dbReference type="NCBI Taxonomy" id="3981"/>
    <lineage>
        <taxon>Eukaryota</taxon>
        <taxon>Viridiplantae</taxon>
        <taxon>Streptophyta</taxon>
        <taxon>Embryophyta</taxon>
        <taxon>Tracheophyta</taxon>
        <taxon>Spermatophyta</taxon>
        <taxon>Magnoliopsida</taxon>
        <taxon>eudicotyledons</taxon>
        <taxon>Gunneridae</taxon>
        <taxon>Pentapetalae</taxon>
        <taxon>rosids</taxon>
        <taxon>fabids</taxon>
        <taxon>Malpighiales</taxon>
        <taxon>Euphorbiaceae</taxon>
        <taxon>Crotonoideae</taxon>
        <taxon>Micrandreae</taxon>
        <taxon>Hevea</taxon>
    </lineage>
</organism>
<evidence type="ECO:0000313" key="1">
    <source>
        <dbReference type="EMBL" id="KAF2293977.1"/>
    </source>
</evidence>
<proteinExistence type="predicted"/>
<sequence>MISQRQAQARGEARGFDPVCSPYTGVELRHHQTMSLDKAAVPFREIGLRHFCVDPKAPGTDSITVFDSKTIII</sequence>
<dbReference type="EMBL" id="JAAGAX010000013">
    <property type="protein sequence ID" value="KAF2293977.1"/>
    <property type="molecule type" value="Genomic_DNA"/>
</dbReference>